<sequence>MFRSRRGPLFLYITNINTYTSTNPKHFSFVSSQTQRQQKHKQKQKQQKKQKHLQQKKQEHLLPLLHKNPTNLTITQQVHSHLLTTDSLYHSTLLFNTILHCYSLSDYPKKAFFLHKQLQQNYTHSECLSPPYFDSFTYSSLIKTCVSLGYPNLGRQLHAVITKVGFGSHVYVNTALVNMYVSLGFSVAGTKVFDEMPERNSVTWNVMITGLVKWGELEFARSLFEKMPCRNAVSWTGIIDGYTRMNRFGEALALFRRMVVCDFMQPCEVTILAILPAVWQTGDVKNCQLIHGYGEKKGFNATDIRVSNCLIDTYAKCGCIRSASRFFEKISIERRNLVSWTSIITGFAMHGMGKEAIENFERMERVGRKPNRVTYLSVLNACSHGGLVEEGFKFFYKMVKEGQVLPDIKHYGCLVDMLGRAGRLEEAEKIALEVPSEITNDVIWRTLLGACSFHGNVEMGERATRKILEMERGYGGDYVLMSNILTGVGRFGDAERLRKEMDGRNALKKPGCSLI</sequence>
<dbReference type="InterPro" id="IPR046960">
    <property type="entry name" value="PPR_At4g14850-like_plant"/>
</dbReference>
<dbReference type="NCBIfam" id="TIGR00756">
    <property type="entry name" value="PPR"/>
    <property type="match status" value="4"/>
</dbReference>
<evidence type="ECO:0000313" key="4">
    <source>
        <dbReference type="EMBL" id="KAK2638128.1"/>
    </source>
</evidence>
<gene>
    <name evidence="4" type="ORF">Ddye_025923</name>
</gene>
<evidence type="ECO:0000256" key="2">
    <source>
        <dbReference type="PROSITE-ProRule" id="PRU00708"/>
    </source>
</evidence>
<keyword evidence="5" id="KW-1185">Reference proteome</keyword>
<keyword evidence="1" id="KW-0677">Repeat</keyword>
<evidence type="ECO:0000256" key="3">
    <source>
        <dbReference type="SAM" id="MobiDB-lite"/>
    </source>
</evidence>
<comment type="caution">
    <text evidence="4">The sequence shown here is derived from an EMBL/GenBank/DDBJ whole genome shotgun (WGS) entry which is preliminary data.</text>
</comment>
<proteinExistence type="predicted"/>
<dbReference type="InterPro" id="IPR046848">
    <property type="entry name" value="E_motif"/>
</dbReference>
<dbReference type="Gene3D" id="1.25.40.10">
    <property type="entry name" value="Tetratricopeptide repeat domain"/>
    <property type="match status" value="2"/>
</dbReference>
<dbReference type="FunFam" id="1.25.40.10:FF:001213">
    <property type="entry name" value="Pentatricopeptide repeat-containing protein, mitochondrial"/>
    <property type="match status" value="1"/>
</dbReference>
<accession>A0AAD9TLP6</accession>
<dbReference type="EMBL" id="JANJYI010000008">
    <property type="protein sequence ID" value="KAK2638128.1"/>
    <property type="molecule type" value="Genomic_DNA"/>
</dbReference>
<organism evidence="4 5">
    <name type="scientific">Dipteronia dyeriana</name>
    <dbReference type="NCBI Taxonomy" id="168575"/>
    <lineage>
        <taxon>Eukaryota</taxon>
        <taxon>Viridiplantae</taxon>
        <taxon>Streptophyta</taxon>
        <taxon>Embryophyta</taxon>
        <taxon>Tracheophyta</taxon>
        <taxon>Spermatophyta</taxon>
        <taxon>Magnoliopsida</taxon>
        <taxon>eudicotyledons</taxon>
        <taxon>Gunneridae</taxon>
        <taxon>Pentapetalae</taxon>
        <taxon>rosids</taxon>
        <taxon>malvids</taxon>
        <taxon>Sapindales</taxon>
        <taxon>Sapindaceae</taxon>
        <taxon>Hippocastanoideae</taxon>
        <taxon>Acereae</taxon>
        <taxon>Dipteronia</taxon>
    </lineage>
</organism>
<dbReference type="Pfam" id="PF20431">
    <property type="entry name" value="E_motif"/>
    <property type="match status" value="1"/>
</dbReference>
<dbReference type="Pfam" id="PF01535">
    <property type="entry name" value="PPR"/>
    <property type="match status" value="6"/>
</dbReference>
<dbReference type="Proteomes" id="UP001280121">
    <property type="component" value="Unassembled WGS sequence"/>
</dbReference>
<dbReference type="InterPro" id="IPR011990">
    <property type="entry name" value="TPR-like_helical_dom_sf"/>
</dbReference>
<dbReference type="GO" id="GO:0003723">
    <property type="term" value="F:RNA binding"/>
    <property type="evidence" value="ECO:0007669"/>
    <property type="project" value="InterPro"/>
</dbReference>
<feature type="repeat" description="PPR" evidence="2">
    <location>
        <begin position="200"/>
        <end position="234"/>
    </location>
</feature>
<reference evidence="4" key="1">
    <citation type="journal article" date="2023" name="Plant J.">
        <title>Genome sequences and population genomics provide insights into the demographic history, inbreeding, and mutation load of two 'living fossil' tree species of Dipteronia.</title>
        <authorList>
            <person name="Feng Y."/>
            <person name="Comes H.P."/>
            <person name="Chen J."/>
            <person name="Zhu S."/>
            <person name="Lu R."/>
            <person name="Zhang X."/>
            <person name="Li P."/>
            <person name="Qiu J."/>
            <person name="Olsen K.M."/>
            <person name="Qiu Y."/>
        </authorList>
    </citation>
    <scope>NUCLEOTIDE SEQUENCE</scope>
    <source>
        <strain evidence="4">KIB01</strain>
    </source>
</reference>
<protein>
    <recommendedName>
        <fullName evidence="6">Pentatricopeptide repeat-containing protein</fullName>
    </recommendedName>
</protein>
<feature type="repeat" description="PPR" evidence="2">
    <location>
        <begin position="371"/>
        <end position="405"/>
    </location>
</feature>
<dbReference type="PANTHER" id="PTHR47926:SF460">
    <property type="entry name" value="OS01G0815900 PROTEIN"/>
    <property type="match status" value="1"/>
</dbReference>
<dbReference type="GO" id="GO:0009451">
    <property type="term" value="P:RNA modification"/>
    <property type="evidence" value="ECO:0007669"/>
    <property type="project" value="InterPro"/>
</dbReference>
<evidence type="ECO:0000256" key="1">
    <source>
        <dbReference type="ARBA" id="ARBA00022737"/>
    </source>
</evidence>
<feature type="region of interest" description="Disordered" evidence="3">
    <location>
        <begin position="32"/>
        <end position="56"/>
    </location>
</feature>
<dbReference type="Pfam" id="PF13041">
    <property type="entry name" value="PPR_2"/>
    <property type="match status" value="1"/>
</dbReference>
<dbReference type="AlphaFoldDB" id="A0AAD9TLP6"/>
<dbReference type="PROSITE" id="PS51375">
    <property type="entry name" value="PPR"/>
    <property type="match status" value="3"/>
</dbReference>
<feature type="compositionally biased region" description="Basic residues" evidence="3">
    <location>
        <begin position="37"/>
        <end position="55"/>
    </location>
</feature>
<evidence type="ECO:0008006" key="6">
    <source>
        <dbReference type="Google" id="ProtNLM"/>
    </source>
</evidence>
<evidence type="ECO:0000313" key="5">
    <source>
        <dbReference type="Proteomes" id="UP001280121"/>
    </source>
</evidence>
<name>A0AAD9TLP6_9ROSI</name>
<dbReference type="PANTHER" id="PTHR47926">
    <property type="entry name" value="PENTATRICOPEPTIDE REPEAT-CONTAINING PROTEIN"/>
    <property type="match status" value="1"/>
</dbReference>
<dbReference type="FunFam" id="1.25.40.10:FF:002944">
    <property type="entry name" value="Pentatricopeptide repeat-containing protein At1g09220, mitochondrial"/>
    <property type="match status" value="1"/>
</dbReference>
<feature type="repeat" description="PPR" evidence="2">
    <location>
        <begin position="336"/>
        <end position="370"/>
    </location>
</feature>
<dbReference type="InterPro" id="IPR002885">
    <property type="entry name" value="PPR_rpt"/>
</dbReference>